<sequence length="116" mass="12918">MIIVFGEKTAYPAPSVPAGEIVKGKPVNVAFDMSQSGNGLPYEFEVVLINQNNLGQFSDKRPFTPSRPIEIETAPIKFFEVGDRVQVYARLYYNVPSTDQIMLIETPRSDAYDVTA</sequence>
<dbReference type="RefSeq" id="WP_084915535.1">
    <property type="nucleotide sequence ID" value="NZ_JAHZNS010000029.1"/>
</dbReference>
<dbReference type="Proteomes" id="UP000195128">
    <property type="component" value="Unassembled WGS sequence"/>
</dbReference>
<reference evidence="1 2" key="1">
    <citation type="submission" date="2017-01" db="EMBL/GenBank/DDBJ databases">
        <authorList>
            <person name="Mah S.A."/>
            <person name="Swanson W.J."/>
            <person name="Moy G.W."/>
            <person name="Vacquier V.D."/>
        </authorList>
    </citation>
    <scope>NUCLEOTIDE SEQUENCE [LARGE SCALE GENOMIC DNA]</scope>
    <source>
        <strain evidence="1">PDD-32b-74</strain>
    </source>
</reference>
<name>A0A244EUV8_PSESX</name>
<comment type="caution">
    <text evidence="1">The sequence shown here is derived from an EMBL/GenBank/DDBJ whole genome shotgun (WGS) entry which is preliminary data.</text>
</comment>
<protein>
    <submittedName>
        <fullName evidence="1">Uncharacterized protein</fullName>
    </submittedName>
</protein>
<evidence type="ECO:0000313" key="2">
    <source>
        <dbReference type="Proteomes" id="UP000195128"/>
    </source>
</evidence>
<dbReference type="AlphaFoldDB" id="A0A244EUV8"/>
<organism evidence="1 2">
    <name type="scientific">Pseudomonas syringae</name>
    <dbReference type="NCBI Taxonomy" id="317"/>
    <lineage>
        <taxon>Bacteria</taxon>
        <taxon>Pseudomonadati</taxon>
        <taxon>Pseudomonadota</taxon>
        <taxon>Gammaproteobacteria</taxon>
        <taxon>Pseudomonadales</taxon>
        <taxon>Pseudomonadaceae</taxon>
        <taxon>Pseudomonas</taxon>
    </lineage>
</organism>
<evidence type="ECO:0000313" key="1">
    <source>
        <dbReference type="EMBL" id="OUM08327.1"/>
    </source>
</evidence>
<proteinExistence type="predicted"/>
<accession>A0A244EUV8</accession>
<gene>
    <name evidence="1" type="ORF">BW686_06550</name>
</gene>
<dbReference type="EMBL" id="MTSA01000004">
    <property type="protein sequence ID" value="OUM08327.1"/>
    <property type="molecule type" value="Genomic_DNA"/>
</dbReference>